<dbReference type="Proteomes" id="UP000008553">
    <property type="component" value="Unassembled WGS sequence"/>
</dbReference>
<dbReference type="EMBL" id="AABL01000342">
    <property type="protein sequence ID" value="EAA20601.1"/>
    <property type="molecule type" value="Genomic_DNA"/>
</dbReference>
<dbReference type="InParanoid" id="Q7RQ00"/>
<feature type="transmembrane region" description="Helical" evidence="1">
    <location>
        <begin position="12"/>
        <end position="36"/>
    </location>
</feature>
<dbReference type="InterPro" id="IPR006477">
    <property type="entry name" value="Yir_bir_cir"/>
</dbReference>
<keyword evidence="3" id="KW-1185">Reference proteome</keyword>
<reference evidence="2 3" key="1">
    <citation type="journal article" date="2002" name="Nature">
        <title>Genome sequence and comparative analysis of the model rodent malaria parasite Plasmodium yoelii yoelii.</title>
        <authorList>
            <person name="Carlton J.M."/>
            <person name="Angiuoli S.V."/>
            <person name="Suh B.B."/>
            <person name="Kooij T.W."/>
            <person name="Pertea M."/>
            <person name="Silva J.C."/>
            <person name="Ermolaeva M.D."/>
            <person name="Allen J.E."/>
            <person name="Selengut J.D."/>
            <person name="Koo H.L."/>
            <person name="Peterson J.D."/>
            <person name="Pop M."/>
            <person name="Kosack D.S."/>
            <person name="Shumway M.F."/>
            <person name="Bidwell S.L."/>
            <person name="Shallom S.J."/>
            <person name="van Aken S.E."/>
            <person name="Riedmuller S.B."/>
            <person name="Feldblyum T.V."/>
            <person name="Cho J.K."/>
            <person name="Quackenbush J."/>
            <person name="Sedegah M."/>
            <person name="Shoaibi A."/>
            <person name="Cummings L.M."/>
            <person name="Florens L."/>
            <person name="Yates J.R."/>
            <person name="Raine J.D."/>
            <person name="Sinden R.E."/>
            <person name="Harris M.A."/>
            <person name="Cunningham D.A."/>
            <person name="Preiser P.R."/>
            <person name="Bergman L.W."/>
            <person name="Vaidya A.B."/>
            <person name="van Lin L.H."/>
            <person name="Janse C.J."/>
            <person name="Waters A.P."/>
            <person name="Smith H.O."/>
            <person name="White O.R."/>
            <person name="Salzberg S.L."/>
            <person name="Venter J.C."/>
            <person name="Fraser C.M."/>
            <person name="Hoffman S.L."/>
            <person name="Gardner M.J."/>
            <person name="Carucci D.J."/>
        </authorList>
    </citation>
    <scope>NUCLEOTIDE SEQUENCE [LARGE SCALE GENOMIC DNA]</scope>
    <source>
        <strain evidence="2 3">17XNL</strain>
    </source>
</reference>
<gene>
    <name evidence="2" type="ORF">PY01304</name>
</gene>
<keyword evidence="1" id="KW-0812">Transmembrane</keyword>
<dbReference type="PaxDb" id="73239-Q7RQ00"/>
<feature type="transmembrane region" description="Helical" evidence="1">
    <location>
        <begin position="305"/>
        <end position="323"/>
    </location>
</feature>
<accession>Q7RQ00</accession>
<comment type="caution">
    <text evidence="2">The sequence shown here is derived from an EMBL/GenBank/DDBJ whole genome shotgun (WGS) entry which is preliminary data.</text>
</comment>
<dbReference type="NCBIfam" id="TIGR01590">
    <property type="entry name" value="yir-bir-cir_Pla"/>
    <property type="match status" value="1"/>
</dbReference>
<evidence type="ECO:0000313" key="3">
    <source>
        <dbReference type="Proteomes" id="UP000008553"/>
    </source>
</evidence>
<name>Q7RQ00_PLAYO</name>
<sequence>MHLTFLVIHNKLNYILYFLSFNCVTIIFCISFTFVLKLINNNNNSCFIHFNLFTIKCRNFFAIRNTISDKLDNNGNYQLIIENNLKGYCSGNRCVNDLEKINAGCLYLFDAFFESSSVFNSVAKGNINIVDYIIIWLSYMLNLKPQVGKTSNLQYFYNTYVNGGDKYKKSIANVTEYSNYKNLIDKKNDLIDMDIKDISKLYDVFSRLCNMYVEINEENPKCGDYLKKANEFVERYKKLMGDSNITKNSSCRQILVNLSNDYDNFKKKYNKCSSFPSIETTDNSVHTSAQTSEVTSSNSSILKNLFIVLSIFGAIGFFLGISYKVNNMELKIIFIKYMQTLTNNRTFFNILY</sequence>
<evidence type="ECO:0000313" key="2">
    <source>
        <dbReference type="EMBL" id="EAA20601.1"/>
    </source>
</evidence>
<dbReference type="AlphaFoldDB" id="Q7RQ00"/>
<keyword evidence="1" id="KW-0472">Membrane</keyword>
<keyword evidence="1" id="KW-1133">Transmembrane helix</keyword>
<protein>
    <submittedName>
        <fullName evidence="2">Yir3 protein</fullName>
    </submittedName>
</protein>
<dbReference type="Pfam" id="PF06022">
    <property type="entry name" value="Cir_Bir_Yir"/>
    <property type="match status" value="1"/>
</dbReference>
<evidence type="ECO:0000256" key="1">
    <source>
        <dbReference type="SAM" id="Phobius"/>
    </source>
</evidence>
<organism evidence="2 3">
    <name type="scientific">Plasmodium yoelii yoelii</name>
    <dbReference type="NCBI Taxonomy" id="73239"/>
    <lineage>
        <taxon>Eukaryota</taxon>
        <taxon>Sar</taxon>
        <taxon>Alveolata</taxon>
        <taxon>Apicomplexa</taxon>
        <taxon>Aconoidasida</taxon>
        <taxon>Haemosporida</taxon>
        <taxon>Plasmodiidae</taxon>
        <taxon>Plasmodium</taxon>
        <taxon>Plasmodium (Vinckeia)</taxon>
    </lineage>
</organism>
<proteinExistence type="predicted"/>